<keyword evidence="4" id="KW-0560">Oxidoreductase</keyword>
<feature type="chain" id="PRO_5017331712" evidence="7">
    <location>
        <begin position="22"/>
        <end position="249"/>
    </location>
</feature>
<accession>A0A399R961</accession>
<dbReference type="PANTHER" id="PTHR13887">
    <property type="entry name" value="GLUTATHIONE S-TRANSFERASE KAPPA"/>
    <property type="match status" value="1"/>
</dbReference>
<comment type="caution">
    <text evidence="9">The sequence shown here is derived from an EMBL/GenBank/DDBJ whole genome shotgun (WGS) entry which is preliminary data.</text>
</comment>
<dbReference type="RefSeq" id="WP_119376474.1">
    <property type="nucleotide sequence ID" value="NZ_QWFX01000013.1"/>
</dbReference>
<dbReference type="InterPro" id="IPR012336">
    <property type="entry name" value="Thioredoxin-like_fold"/>
</dbReference>
<dbReference type="InterPro" id="IPR036249">
    <property type="entry name" value="Thioredoxin-like_sf"/>
</dbReference>
<feature type="signal peptide" evidence="7">
    <location>
        <begin position="1"/>
        <end position="21"/>
    </location>
</feature>
<name>A0A399R961_9PROT</name>
<dbReference type="OrthoDB" id="9780147at2"/>
<dbReference type="PANTHER" id="PTHR13887:SF14">
    <property type="entry name" value="DISULFIDE BOND FORMATION PROTEIN D"/>
    <property type="match status" value="1"/>
</dbReference>
<keyword evidence="3 7" id="KW-0732">Signal</keyword>
<evidence type="ECO:0000256" key="3">
    <source>
        <dbReference type="ARBA" id="ARBA00022729"/>
    </source>
</evidence>
<dbReference type="InterPro" id="IPR013766">
    <property type="entry name" value="Thioredoxin_domain"/>
</dbReference>
<dbReference type="Pfam" id="PF18312">
    <property type="entry name" value="ScsC_N"/>
    <property type="match status" value="1"/>
</dbReference>
<keyword evidence="5" id="KW-1015">Disulfide bond</keyword>
<dbReference type="AlphaFoldDB" id="A0A399R961"/>
<evidence type="ECO:0000256" key="4">
    <source>
        <dbReference type="ARBA" id="ARBA00023002"/>
    </source>
</evidence>
<evidence type="ECO:0000256" key="1">
    <source>
        <dbReference type="ARBA" id="ARBA00003565"/>
    </source>
</evidence>
<evidence type="ECO:0000313" key="10">
    <source>
        <dbReference type="Proteomes" id="UP000266385"/>
    </source>
</evidence>
<dbReference type="EMBL" id="QWFX01000013">
    <property type="protein sequence ID" value="RIJ27938.1"/>
    <property type="molecule type" value="Genomic_DNA"/>
</dbReference>
<comment type="similarity">
    <text evidence="2">Belongs to the thioredoxin family. DsbA subfamily.</text>
</comment>
<evidence type="ECO:0000256" key="6">
    <source>
        <dbReference type="ARBA" id="ARBA00023284"/>
    </source>
</evidence>
<dbReference type="Gene3D" id="3.40.30.10">
    <property type="entry name" value="Glutaredoxin"/>
    <property type="match status" value="1"/>
</dbReference>
<keyword evidence="10" id="KW-1185">Reference proteome</keyword>
<feature type="domain" description="Thioredoxin" evidence="8">
    <location>
        <begin position="54"/>
        <end position="246"/>
    </location>
</feature>
<dbReference type="GO" id="GO:0016491">
    <property type="term" value="F:oxidoreductase activity"/>
    <property type="evidence" value="ECO:0007669"/>
    <property type="project" value="UniProtKB-KW"/>
</dbReference>
<gene>
    <name evidence="9" type="ORF">D1223_10965</name>
</gene>
<dbReference type="PROSITE" id="PS51257">
    <property type="entry name" value="PROKAR_LIPOPROTEIN"/>
    <property type="match status" value="1"/>
</dbReference>
<dbReference type="SUPFAM" id="SSF52833">
    <property type="entry name" value="Thioredoxin-like"/>
    <property type="match status" value="1"/>
</dbReference>
<comment type="function">
    <text evidence="1">May be required for disulfide bond formation in some proteins.</text>
</comment>
<dbReference type="InterPro" id="IPR041205">
    <property type="entry name" value="ScsC_N"/>
</dbReference>
<evidence type="ECO:0000256" key="2">
    <source>
        <dbReference type="ARBA" id="ARBA00005791"/>
    </source>
</evidence>
<keyword evidence="6" id="KW-0676">Redox-active center</keyword>
<protein>
    <submittedName>
        <fullName evidence="9">DsbA family protein</fullName>
    </submittedName>
</protein>
<reference evidence="9 10" key="1">
    <citation type="submission" date="2018-08" db="EMBL/GenBank/DDBJ databases">
        <title>Henriciella mobilis sp. nov., isolated from seawater.</title>
        <authorList>
            <person name="Cheng H."/>
            <person name="Wu Y.-H."/>
            <person name="Xu X.-W."/>
            <person name="Guo L.-L."/>
        </authorList>
    </citation>
    <scope>NUCLEOTIDE SEQUENCE [LARGE SCALE GENOMIC DNA]</scope>
    <source>
        <strain evidence="9 10">JN25</strain>
    </source>
</reference>
<proteinExistence type="inferred from homology"/>
<evidence type="ECO:0000256" key="7">
    <source>
        <dbReference type="SAM" id="SignalP"/>
    </source>
</evidence>
<dbReference type="Proteomes" id="UP000266385">
    <property type="component" value="Unassembled WGS sequence"/>
</dbReference>
<evidence type="ECO:0000256" key="5">
    <source>
        <dbReference type="ARBA" id="ARBA00023157"/>
    </source>
</evidence>
<sequence length="249" mass="27444">MATRMKSGLLATAVFAASACAQGGGETSLNRAEIEEIVHEYILENPEIIEEALIRLSQQADAREAEAVRENIRANYDAIYNSDDDYAIGPEDAPVTVVEFFDYRCSFCKRSLDWTMALPEDYEGKVRVVFKDLPILSPESEKAALAALAAGQQGKYTEMHLELMELDNSTGFDPEDIDAAAERAGVDVAQMREDMDSVRLKKIIADNKSLARKLNVDGTPAFFIGEAVVPGANREMVNNLIRDELSKDS</sequence>
<dbReference type="PROSITE" id="PS51352">
    <property type="entry name" value="THIOREDOXIN_2"/>
    <property type="match status" value="1"/>
</dbReference>
<evidence type="ECO:0000313" key="9">
    <source>
        <dbReference type="EMBL" id="RIJ27938.1"/>
    </source>
</evidence>
<evidence type="ECO:0000259" key="8">
    <source>
        <dbReference type="PROSITE" id="PS51352"/>
    </source>
</evidence>
<dbReference type="Pfam" id="PF13462">
    <property type="entry name" value="Thioredoxin_4"/>
    <property type="match status" value="1"/>
</dbReference>
<organism evidence="9 10">
    <name type="scientific">Henriciella mobilis</name>
    <dbReference type="NCBI Taxonomy" id="2305467"/>
    <lineage>
        <taxon>Bacteria</taxon>
        <taxon>Pseudomonadati</taxon>
        <taxon>Pseudomonadota</taxon>
        <taxon>Alphaproteobacteria</taxon>
        <taxon>Hyphomonadales</taxon>
        <taxon>Hyphomonadaceae</taxon>
        <taxon>Henriciella</taxon>
    </lineage>
</organism>